<dbReference type="SUPFAM" id="SSF46894">
    <property type="entry name" value="C-terminal effector domain of the bipartite response regulators"/>
    <property type="match status" value="1"/>
</dbReference>
<dbReference type="GO" id="GO:0006355">
    <property type="term" value="P:regulation of DNA-templated transcription"/>
    <property type="evidence" value="ECO:0007669"/>
    <property type="project" value="InterPro"/>
</dbReference>
<dbReference type="EMBL" id="QQAH01000024">
    <property type="protein sequence ID" value="RDD79827.1"/>
    <property type="molecule type" value="Genomic_DNA"/>
</dbReference>
<dbReference type="PRINTS" id="PR00038">
    <property type="entry name" value="HTHLUXR"/>
</dbReference>
<sequence>MNVLKAGFYGSIRWKESGTFRHINLTITMTLQRVLKMTVPISSALSSMIDQMPGACACKDQNSKFLYANAEFKELVGIDADKSVEGLTDFDLPGEIASHGKVFRDQDKYVMERQISIRTLNVHRVKYAKWRAFLVVKKPFFDEGTNIRGVLFHGTDITAINAGALRSYFSNMRPTHGSSNKISEGSFVIDSAGSHVDMTRREYEVLFFLLRGGTAKRIADFLSISSRTVEQYINVLKDKFDVFTKPDLIEKAMHMGYFYVIPDSLFMKSFSKMIDS</sequence>
<dbReference type="SUPFAM" id="SSF55785">
    <property type="entry name" value="PYP-like sensor domain (PAS domain)"/>
    <property type="match status" value="1"/>
</dbReference>
<dbReference type="InterPro" id="IPR013656">
    <property type="entry name" value="PAS_4"/>
</dbReference>
<dbReference type="InterPro" id="IPR000014">
    <property type="entry name" value="PAS"/>
</dbReference>
<proteinExistence type="predicted"/>
<dbReference type="Proteomes" id="UP000253782">
    <property type="component" value="Unassembled WGS sequence"/>
</dbReference>
<dbReference type="InterPro" id="IPR000792">
    <property type="entry name" value="Tscrpt_reg_LuxR_C"/>
</dbReference>
<dbReference type="InterPro" id="IPR036388">
    <property type="entry name" value="WH-like_DNA-bd_sf"/>
</dbReference>
<evidence type="ECO:0000313" key="2">
    <source>
        <dbReference type="EMBL" id="RDD79827.1"/>
    </source>
</evidence>
<dbReference type="CDD" id="cd06170">
    <property type="entry name" value="LuxR_C_like"/>
    <property type="match status" value="1"/>
</dbReference>
<keyword evidence="3" id="KW-1185">Reference proteome</keyword>
<gene>
    <name evidence="2" type="ORF">DVJ77_20405</name>
</gene>
<reference evidence="2 3" key="1">
    <citation type="submission" date="2018-07" db="EMBL/GenBank/DDBJ databases">
        <title>Dyella tabacisoli L4-6T, whole genome shotgun sequence.</title>
        <authorList>
            <person name="Zhou X.-K."/>
            <person name="Li W.-J."/>
            <person name="Duan Y.-Q."/>
        </authorList>
    </citation>
    <scope>NUCLEOTIDE SEQUENCE [LARGE SCALE GENOMIC DNA]</scope>
    <source>
        <strain evidence="2 3">L4-6</strain>
    </source>
</reference>
<dbReference type="PROSITE" id="PS50043">
    <property type="entry name" value="HTH_LUXR_2"/>
    <property type="match status" value="1"/>
</dbReference>
<evidence type="ECO:0000259" key="1">
    <source>
        <dbReference type="PROSITE" id="PS50043"/>
    </source>
</evidence>
<evidence type="ECO:0000313" key="3">
    <source>
        <dbReference type="Proteomes" id="UP000253782"/>
    </source>
</evidence>
<dbReference type="CDD" id="cd00130">
    <property type="entry name" value="PAS"/>
    <property type="match status" value="1"/>
</dbReference>
<dbReference type="OrthoDB" id="6065000at2"/>
<dbReference type="InterPro" id="IPR035965">
    <property type="entry name" value="PAS-like_dom_sf"/>
</dbReference>
<dbReference type="SMART" id="SM00421">
    <property type="entry name" value="HTH_LUXR"/>
    <property type="match status" value="1"/>
</dbReference>
<dbReference type="Pfam" id="PF00196">
    <property type="entry name" value="GerE"/>
    <property type="match status" value="1"/>
</dbReference>
<name>A0A369UH77_9GAMM</name>
<dbReference type="Gene3D" id="3.30.450.20">
    <property type="entry name" value="PAS domain"/>
    <property type="match status" value="1"/>
</dbReference>
<dbReference type="GO" id="GO:0003677">
    <property type="term" value="F:DNA binding"/>
    <property type="evidence" value="ECO:0007669"/>
    <property type="project" value="InterPro"/>
</dbReference>
<comment type="caution">
    <text evidence="2">The sequence shown here is derived from an EMBL/GenBank/DDBJ whole genome shotgun (WGS) entry which is preliminary data.</text>
</comment>
<dbReference type="AlphaFoldDB" id="A0A369UH77"/>
<organism evidence="2 3">
    <name type="scientific">Dyella tabacisoli</name>
    <dbReference type="NCBI Taxonomy" id="2282381"/>
    <lineage>
        <taxon>Bacteria</taxon>
        <taxon>Pseudomonadati</taxon>
        <taxon>Pseudomonadota</taxon>
        <taxon>Gammaproteobacteria</taxon>
        <taxon>Lysobacterales</taxon>
        <taxon>Rhodanobacteraceae</taxon>
        <taxon>Dyella</taxon>
    </lineage>
</organism>
<dbReference type="Pfam" id="PF08448">
    <property type="entry name" value="PAS_4"/>
    <property type="match status" value="1"/>
</dbReference>
<accession>A0A369UH77</accession>
<feature type="domain" description="HTH luxR-type" evidence="1">
    <location>
        <begin position="191"/>
        <end position="256"/>
    </location>
</feature>
<protein>
    <recommendedName>
        <fullName evidence="1">HTH luxR-type domain-containing protein</fullName>
    </recommendedName>
</protein>
<dbReference type="Gene3D" id="1.10.10.10">
    <property type="entry name" value="Winged helix-like DNA-binding domain superfamily/Winged helix DNA-binding domain"/>
    <property type="match status" value="1"/>
</dbReference>
<dbReference type="InterPro" id="IPR016032">
    <property type="entry name" value="Sig_transdc_resp-reg_C-effctor"/>
</dbReference>